<dbReference type="GO" id="GO:0003723">
    <property type="term" value="F:RNA binding"/>
    <property type="evidence" value="ECO:0007669"/>
    <property type="project" value="UniProtKB-KW"/>
</dbReference>
<evidence type="ECO:0000313" key="13">
    <source>
        <dbReference type="EMBL" id="RDI28365.1"/>
    </source>
</evidence>
<evidence type="ECO:0000313" key="14">
    <source>
        <dbReference type="Proteomes" id="UP000255265"/>
    </source>
</evidence>
<feature type="domain" description="RNA-binding S4" evidence="12">
    <location>
        <begin position="42"/>
        <end position="105"/>
    </location>
</feature>
<accession>A0A370FMJ5</accession>
<keyword evidence="14" id="KW-1185">Reference proteome</keyword>
<reference evidence="13 14" key="1">
    <citation type="submission" date="2018-07" db="EMBL/GenBank/DDBJ databases">
        <title>Genomic Encyclopedia of Type Strains, Phase IV (KMG-IV): sequencing the most valuable type-strain genomes for metagenomic binning, comparative biology and taxonomic classification.</title>
        <authorList>
            <person name="Goeker M."/>
        </authorList>
    </citation>
    <scope>NUCLEOTIDE SEQUENCE [LARGE SCALE GENOMIC DNA]</scope>
    <source>
        <strain evidence="13 14">DSM 21352</strain>
    </source>
</reference>
<evidence type="ECO:0000256" key="6">
    <source>
        <dbReference type="ARBA" id="ARBA00041697"/>
    </source>
</evidence>
<dbReference type="Gene3D" id="3.30.2350.10">
    <property type="entry name" value="Pseudouridine synthase"/>
    <property type="match status" value="1"/>
</dbReference>
<dbReference type="EMBL" id="QQAV01000001">
    <property type="protein sequence ID" value="RDI28365.1"/>
    <property type="molecule type" value="Genomic_DNA"/>
</dbReference>
<dbReference type="SMART" id="SM00363">
    <property type="entry name" value="S4"/>
    <property type="match status" value="1"/>
</dbReference>
<keyword evidence="10" id="KW-0694">RNA-binding</keyword>
<evidence type="ECO:0000256" key="10">
    <source>
        <dbReference type="PROSITE-ProRule" id="PRU00182"/>
    </source>
</evidence>
<comment type="catalytic activity">
    <reaction evidence="2">
        <text>uridine(2604) in 23S rRNA = pseudouridine(2604) in 23S rRNA</text>
        <dbReference type="Rhea" id="RHEA:38875"/>
        <dbReference type="Rhea" id="RHEA-COMP:10093"/>
        <dbReference type="Rhea" id="RHEA-COMP:10094"/>
        <dbReference type="ChEBI" id="CHEBI:65314"/>
        <dbReference type="ChEBI" id="CHEBI:65315"/>
        <dbReference type="EC" id="5.4.99.21"/>
    </reaction>
</comment>
<dbReference type="EC" id="5.4.99.21" evidence="3"/>
<protein>
    <recommendedName>
        <fullName evidence="4">Dual-specificity RNA pseudouridine synthase RluF</fullName>
        <ecNumber evidence="3">5.4.99.21</ecNumber>
    </recommendedName>
    <alternativeName>
        <fullName evidence="6">23S rRNA pseudouridine(2604) synthase</fullName>
    </alternativeName>
    <alternativeName>
        <fullName evidence="8">Ribosomal large subunit pseudouridine synthase F</fullName>
    </alternativeName>
    <alternativeName>
        <fullName evidence="7">rRNA pseudouridylate synthase F</fullName>
    </alternativeName>
    <alternativeName>
        <fullName evidence="9">rRNA-uridine isomerase F</fullName>
    </alternativeName>
    <alternativeName>
        <fullName evidence="5">tRNA(Tyr) pseudouridine(35) synthase</fullName>
    </alternativeName>
</protein>
<dbReference type="Pfam" id="PF01479">
    <property type="entry name" value="S4"/>
    <property type="match status" value="1"/>
</dbReference>
<dbReference type="PROSITE" id="PS50889">
    <property type="entry name" value="S4"/>
    <property type="match status" value="1"/>
</dbReference>
<feature type="compositionally biased region" description="Basic and acidic residues" evidence="11">
    <location>
        <begin position="15"/>
        <end position="27"/>
    </location>
</feature>
<dbReference type="InterPro" id="IPR036986">
    <property type="entry name" value="S4_RNA-bd_sf"/>
</dbReference>
<evidence type="ECO:0000256" key="5">
    <source>
        <dbReference type="ARBA" id="ARBA00041420"/>
    </source>
</evidence>
<dbReference type="OrthoDB" id="9807213at2"/>
<dbReference type="RefSeq" id="WP_114801343.1">
    <property type="nucleotide sequence ID" value="NZ_QQAV01000001.1"/>
</dbReference>
<organism evidence="13 14">
    <name type="scientific">Pseudacidovorax intermedius</name>
    <dbReference type="NCBI Taxonomy" id="433924"/>
    <lineage>
        <taxon>Bacteria</taxon>
        <taxon>Pseudomonadati</taxon>
        <taxon>Pseudomonadota</taxon>
        <taxon>Betaproteobacteria</taxon>
        <taxon>Burkholderiales</taxon>
        <taxon>Comamonadaceae</taxon>
        <taxon>Pseudacidovorax</taxon>
    </lineage>
</organism>
<name>A0A370FMJ5_9BURK</name>
<dbReference type="CDD" id="cd00165">
    <property type="entry name" value="S4"/>
    <property type="match status" value="1"/>
</dbReference>
<dbReference type="GO" id="GO:0160138">
    <property type="term" value="F:23S rRNA pseudouridine(2604) synthase activity"/>
    <property type="evidence" value="ECO:0007669"/>
    <property type="project" value="UniProtKB-EC"/>
</dbReference>
<evidence type="ECO:0000259" key="12">
    <source>
        <dbReference type="SMART" id="SM00363"/>
    </source>
</evidence>
<dbReference type="GO" id="GO:0006396">
    <property type="term" value="P:RNA processing"/>
    <property type="evidence" value="ECO:0007669"/>
    <property type="project" value="UniProtKB-ARBA"/>
</dbReference>
<sequence length="264" mass="28277">MNNPPDRPPRVRATRRPDDAPPRRDAARSAAASAPPAPEDGERLAKRVAALRGCSRRDAEMLIAQGAVRVDGQPAVAPQQRVTRGQQVEVDERAQPRPLPPATLLWHKPAGVPADAQDWAVDQRVDAHPQAPTVPGLFMQQHCAAALGDAASGLVVHTQVRGVWRRLVDEAGLVEHEFLAEVQGEPQPAQLAALRPAAASLARQGGGTTGLRLVIGGADAHRVAELCDRAGLRLVGLRRLRIGRVPLAGLAPGQWRLLRASERF</sequence>
<dbReference type="SUPFAM" id="SSF55120">
    <property type="entry name" value="Pseudouridine synthase"/>
    <property type="match status" value="1"/>
</dbReference>
<evidence type="ECO:0000256" key="4">
    <source>
        <dbReference type="ARBA" id="ARBA00039989"/>
    </source>
</evidence>
<proteinExistence type="predicted"/>
<evidence type="ECO:0000256" key="3">
    <source>
        <dbReference type="ARBA" id="ARBA00038922"/>
    </source>
</evidence>
<evidence type="ECO:0000256" key="7">
    <source>
        <dbReference type="ARBA" id="ARBA00042843"/>
    </source>
</evidence>
<dbReference type="AlphaFoldDB" id="A0A370FMJ5"/>
<dbReference type="InterPro" id="IPR002942">
    <property type="entry name" value="S4_RNA-bd"/>
</dbReference>
<dbReference type="PANTHER" id="PTHR47683:SF2">
    <property type="entry name" value="RNA-BINDING S4 DOMAIN-CONTAINING PROTEIN"/>
    <property type="match status" value="1"/>
</dbReference>
<dbReference type="InterPro" id="IPR050343">
    <property type="entry name" value="RsuA_PseudoU_synthase"/>
</dbReference>
<dbReference type="STRING" id="433924.NS331_13315"/>
<dbReference type="Gene3D" id="3.10.290.10">
    <property type="entry name" value="RNA-binding S4 domain"/>
    <property type="match status" value="1"/>
</dbReference>
<evidence type="ECO:0000256" key="1">
    <source>
        <dbReference type="ARBA" id="ARBA00036390"/>
    </source>
</evidence>
<dbReference type="PANTHER" id="PTHR47683">
    <property type="entry name" value="PSEUDOURIDINE SYNTHASE FAMILY PROTEIN-RELATED"/>
    <property type="match status" value="1"/>
</dbReference>
<feature type="region of interest" description="Disordered" evidence="11">
    <location>
        <begin position="1"/>
        <end position="43"/>
    </location>
</feature>
<comment type="catalytic activity">
    <reaction evidence="1">
        <text>uridine(35) in tRNA(Tyr) = pseudouridine(35) in tRNA(Tyr)</text>
        <dbReference type="Rhea" id="RHEA:60556"/>
        <dbReference type="Rhea" id="RHEA-COMP:15607"/>
        <dbReference type="Rhea" id="RHEA-COMP:15608"/>
        <dbReference type="ChEBI" id="CHEBI:65314"/>
        <dbReference type="ChEBI" id="CHEBI:65315"/>
    </reaction>
</comment>
<dbReference type="GO" id="GO:0001522">
    <property type="term" value="P:pseudouridine synthesis"/>
    <property type="evidence" value="ECO:0007669"/>
    <property type="project" value="InterPro"/>
</dbReference>
<dbReference type="Proteomes" id="UP000255265">
    <property type="component" value="Unassembled WGS sequence"/>
</dbReference>
<comment type="caution">
    <text evidence="13">The sequence shown here is derived from an EMBL/GenBank/DDBJ whole genome shotgun (WGS) entry which is preliminary data.</text>
</comment>
<evidence type="ECO:0000256" key="11">
    <source>
        <dbReference type="SAM" id="MobiDB-lite"/>
    </source>
</evidence>
<dbReference type="SUPFAM" id="SSF55174">
    <property type="entry name" value="Alpha-L RNA-binding motif"/>
    <property type="match status" value="1"/>
</dbReference>
<evidence type="ECO:0000256" key="8">
    <source>
        <dbReference type="ARBA" id="ARBA00042890"/>
    </source>
</evidence>
<evidence type="ECO:0000256" key="9">
    <source>
        <dbReference type="ARBA" id="ARBA00043147"/>
    </source>
</evidence>
<gene>
    <name evidence="13" type="ORF">DFR41_101117</name>
</gene>
<evidence type="ECO:0000256" key="2">
    <source>
        <dbReference type="ARBA" id="ARBA00036535"/>
    </source>
</evidence>
<dbReference type="InterPro" id="IPR020103">
    <property type="entry name" value="PsdUridine_synth_cat_dom_sf"/>
</dbReference>